<dbReference type="InterPro" id="IPR057505">
    <property type="entry name" value="SH3b_T_C"/>
</dbReference>
<dbReference type="HOGENOM" id="CLU_096810_0_0_9"/>
<dbReference type="Pfam" id="PF24246">
    <property type="entry name" value="SH3b_T"/>
    <property type="match status" value="1"/>
</dbReference>
<dbReference type="Proteomes" id="UP000001383">
    <property type="component" value="Chromosome"/>
</dbReference>
<dbReference type="STRING" id="458233.MCCL_1511"/>
<name>B9E7Q0_MACCJ</name>
<sequence length="270" mass="30987">MSFYFEEKEICFMRTKQEAIKWINNSIGKQYDFDGYFGFQCVDYSNAYWNYVTGGRLAGEGAKDLPFWNDFKGVATVYKNTPSFLAQGGDIVVWGSTFGNGFGHTGVVIDANSNYIVVVEQNWLLGGWTQGDARGGTGWEKATKRIHDYHYDMWFIRPKFKNPIKASVSNMVKKATSVTKKKAPAKTTKNKRIKVWSKTPHYKGVIKYNASLRQRSGSNFDNFNFNKEIGIVYQGETVYIFEEIQDEQGNIWCRTYSPSNNGWVHKHTIK</sequence>
<dbReference type="SUPFAM" id="SSF54001">
    <property type="entry name" value="Cysteine proteinases"/>
    <property type="match status" value="1"/>
</dbReference>
<evidence type="ECO:0000259" key="1">
    <source>
        <dbReference type="PROSITE" id="PS50911"/>
    </source>
</evidence>
<dbReference type="eggNOG" id="COG5632">
    <property type="taxonomic scope" value="Bacteria"/>
</dbReference>
<dbReference type="AlphaFoldDB" id="B9E7Q0"/>
<dbReference type="Pfam" id="PF05257">
    <property type="entry name" value="CHAP"/>
    <property type="match status" value="1"/>
</dbReference>
<organism evidence="2 3">
    <name type="scientific">Macrococcus caseolyticus (strain JCSC5402)</name>
    <name type="common">Macrococcoides caseolyticum</name>
    <dbReference type="NCBI Taxonomy" id="458233"/>
    <lineage>
        <taxon>Bacteria</taxon>
        <taxon>Bacillati</taxon>
        <taxon>Bacillota</taxon>
        <taxon>Bacilli</taxon>
        <taxon>Bacillales</taxon>
        <taxon>Staphylococcaceae</taxon>
        <taxon>Macrococcoides</taxon>
    </lineage>
</organism>
<protein>
    <recommendedName>
        <fullName evidence="1">Peptidase C51 domain-containing protein</fullName>
    </recommendedName>
</protein>
<evidence type="ECO:0000313" key="2">
    <source>
        <dbReference type="EMBL" id="BAH18218.1"/>
    </source>
</evidence>
<reference evidence="2 3" key="1">
    <citation type="journal article" date="2009" name="J. Bacteriol.">
        <title>Complete genome sequence of Macrococcus caseolyticus strain JCSCS5402, reflecting the ancestral genome of the human-pathogenic staphylococci.</title>
        <authorList>
            <person name="Baba T."/>
            <person name="Kuwahara-Arai K."/>
            <person name="Uchiyama I."/>
            <person name="Takeuchi F."/>
            <person name="Ito T."/>
            <person name="Hiramatsu K."/>
        </authorList>
    </citation>
    <scope>NUCLEOTIDE SEQUENCE [LARGE SCALE GENOMIC DNA]</scope>
    <source>
        <strain evidence="2 3">JCSC5402</strain>
    </source>
</reference>
<proteinExistence type="predicted"/>
<gene>
    <name evidence="2" type="ordered locus">MCCL_1511</name>
</gene>
<dbReference type="EMBL" id="AP009484">
    <property type="protein sequence ID" value="BAH18218.1"/>
    <property type="molecule type" value="Genomic_DNA"/>
</dbReference>
<accession>B9E7Q0</accession>
<evidence type="ECO:0000313" key="3">
    <source>
        <dbReference type="Proteomes" id="UP000001383"/>
    </source>
</evidence>
<dbReference type="eggNOG" id="COG1388">
    <property type="taxonomic scope" value="Bacteria"/>
</dbReference>
<dbReference type="KEGG" id="mcl:MCCL_1511"/>
<dbReference type="InterPro" id="IPR007921">
    <property type="entry name" value="CHAP_dom"/>
</dbReference>
<dbReference type="Gene3D" id="3.90.1720.10">
    <property type="entry name" value="endopeptidase domain like (from Nostoc punctiforme)"/>
    <property type="match status" value="1"/>
</dbReference>
<dbReference type="InterPro" id="IPR038765">
    <property type="entry name" value="Papain-like_cys_pep_sf"/>
</dbReference>
<dbReference type="PROSITE" id="PS50911">
    <property type="entry name" value="CHAP"/>
    <property type="match status" value="1"/>
</dbReference>
<feature type="domain" description="Peptidase C51" evidence="1">
    <location>
        <begin position="16"/>
        <end position="157"/>
    </location>
</feature>